<accession>A0ABS0H9T7</accession>
<dbReference type="RefSeq" id="WP_196206703.1">
    <property type="nucleotide sequence ID" value="NZ_JADPUN010000422.1"/>
</dbReference>
<dbReference type="EMBL" id="JADPUN010000422">
    <property type="protein sequence ID" value="MBF9135246.1"/>
    <property type="molecule type" value="Genomic_DNA"/>
</dbReference>
<evidence type="ECO:0000313" key="2">
    <source>
        <dbReference type="Proteomes" id="UP000638560"/>
    </source>
</evidence>
<sequence length="176" mass="19289">MGRLADLHAYTTAFRDEAERRDLYPSGGWGSDHLKMIRRFSELRVDAVEAVAWWALHVGPSVVAQLAGRGTAAEFGAYAERMFGADRALEETAVALGWFGSGQPVEVAAAWHRRGYTPERAAALIVEGVDLELIAVVDDAGRRAAVRELTERWTGLIVDPDLADQIGLDDDERGVR</sequence>
<organism evidence="1 2">
    <name type="scientific">Plantactinospora alkalitolerans</name>
    <dbReference type="NCBI Taxonomy" id="2789879"/>
    <lineage>
        <taxon>Bacteria</taxon>
        <taxon>Bacillati</taxon>
        <taxon>Actinomycetota</taxon>
        <taxon>Actinomycetes</taxon>
        <taxon>Micromonosporales</taxon>
        <taxon>Micromonosporaceae</taxon>
        <taxon>Plantactinospora</taxon>
    </lineage>
</organism>
<name>A0ABS0H9T7_9ACTN</name>
<reference evidence="1 2" key="1">
    <citation type="submission" date="2020-11" db="EMBL/GenBank/DDBJ databases">
        <title>A novel isolate from a Black sea contaminated sediment with potential to produce alkanes: Plantactinospora alkalitolerans sp. nov.</title>
        <authorList>
            <person name="Carro L."/>
            <person name="Veyisoglu A."/>
            <person name="Guven K."/>
            <person name="Schumann P."/>
            <person name="Klenk H.-P."/>
            <person name="Sahin N."/>
        </authorList>
    </citation>
    <scope>NUCLEOTIDE SEQUENCE [LARGE SCALE GENOMIC DNA]</scope>
    <source>
        <strain evidence="1 2">S1510</strain>
    </source>
</reference>
<protein>
    <submittedName>
        <fullName evidence="1">Uncharacterized protein</fullName>
    </submittedName>
</protein>
<keyword evidence="2" id="KW-1185">Reference proteome</keyword>
<comment type="caution">
    <text evidence="1">The sequence shown here is derived from an EMBL/GenBank/DDBJ whole genome shotgun (WGS) entry which is preliminary data.</text>
</comment>
<dbReference type="Proteomes" id="UP000638560">
    <property type="component" value="Unassembled WGS sequence"/>
</dbReference>
<evidence type="ECO:0000313" key="1">
    <source>
        <dbReference type="EMBL" id="MBF9135246.1"/>
    </source>
</evidence>
<gene>
    <name evidence="1" type="ORF">I0C86_41080</name>
</gene>
<proteinExistence type="predicted"/>